<dbReference type="GO" id="GO:0090563">
    <property type="term" value="F:protein-phosphocysteine-sugar phosphotransferase activity"/>
    <property type="evidence" value="ECO:0007669"/>
    <property type="project" value="TreeGrafter"/>
</dbReference>
<dbReference type="SUPFAM" id="SSF52794">
    <property type="entry name" value="PTS system IIB component-like"/>
    <property type="match status" value="1"/>
</dbReference>
<dbReference type="GO" id="GO:0022872">
    <property type="term" value="F:protein-N(PI)-phosphohistidine-mannitol phosphotransferase system transmembrane transporter activity"/>
    <property type="evidence" value="ECO:0007669"/>
    <property type="project" value="InterPro"/>
</dbReference>
<dbReference type="CDD" id="cd05567">
    <property type="entry name" value="PTS_IIB_mannitol"/>
    <property type="match status" value="1"/>
</dbReference>
<dbReference type="KEGG" id="mga:MGA_1283"/>
<protein>
    <submittedName>
        <fullName evidence="9">PTS system mannitol-specific (MtlA)-like IIB domain protein</fullName>
    </submittedName>
</protein>
<dbReference type="GO" id="GO:0009401">
    <property type="term" value="P:phosphoenolpyruvate-dependent sugar phosphotransferase system"/>
    <property type="evidence" value="ECO:0007669"/>
    <property type="project" value="UniProtKB-KW"/>
</dbReference>
<dbReference type="PATRIC" id="fig|233150.7.peg.408"/>
<dbReference type="Gene3D" id="3.40.50.2300">
    <property type="match status" value="1"/>
</dbReference>
<evidence type="ECO:0000256" key="3">
    <source>
        <dbReference type="ARBA" id="ARBA00022553"/>
    </source>
</evidence>
<evidence type="ECO:0000259" key="8">
    <source>
        <dbReference type="PROSITE" id="PS51099"/>
    </source>
</evidence>
<keyword evidence="4" id="KW-0762">Sugar transport</keyword>
<evidence type="ECO:0000256" key="2">
    <source>
        <dbReference type="ARBA" id="ARBA00022448"/>
    </source>
</evidence>
<evidence type="ECO:0000313" key="10">
    <source>
        <dbReference type="Proteomes" id="UP000001418"/>
    </source>
</evidence>
<accession>Q7NBB6</accession>
<keyword evidence="5" id="KW-0808">Transferase</keyword>
<dbReference type="Pfam" id="PF02302">
    <property type="entry name" value="PTS_IIB"/>
    <property type="match status" value="1"/>
</dbReference>
<comment type="function">
    <text evidence="1">The phosphoenolpyruvate-dependent sugar phosphotransferase system (sugar PTS), a major carbohydrate active transport system, catalyzes the phosphorylation of incoming sugar substrates concomitantly with their translocation across the cell membrane. The enzyme II CmtAB PTS system is involved in D-mannitol transport.</text>
</comment>
<gene>
    <name evidence="9" type="ORF">MGA_1283</name>
</gene>
<keyword evidence="3" id="KW-0597">Phosphoprotein</keyword>
<dbReference type="AlphaFoldDB" id="Q7NBB6"/>
<organism evidence="9 10">
    <name type="scientific">Mycoplasmoides gallisepticum (strain R(low / passage 15 / clone 2))</name>
    <name type="common">Mycoplasma gallisepticum</name>
    <dbReference type="NCBI Taxonomy" id="710127"/>
    <lineage>
        <taxon>Bacteria</taxon>
        <taxon>Bacillati</taxon>
        <taxon>Mycoplasmatota</taxon>
        <taxon>Mycoplasmoidales</taxon>
        <taxon>Mycoplasmoidaceae</taxon>
        <taxon>Mycoplasmoides</taxon>
    </lineage>
</organism>
<dbReference type="GO" id="GO:0005886">
    <property type="term" value="C:plasma membrane"/>
    <property type="evidence" value="ECO:0007669"/>
    <property type="project" value="TreeGrafter"/>
</dbReference>
<dbReference type="HOGENOM" id="CLU_1164839_0_0_14"/>
<dbReference type="PANTHER" id="PTHR30181:SF3">
    <property type="entry name" value="MULTIPHOSPHORYL TRANSFER PROTEIN"/>
    <property type="match status" value="1"/>
</dbReference>
<keyword evidence="6" id="KW-0598">Phosphotransferase system</keyword>
<dbReference type="InterPro" id="IPR050893">
    <property type="entry name" value="Sugar_PTS"/>
</dbReference>
<evidence type="ECO:0000256" key="6">
    <source>
        <dbReference type="ARBA" id="ARBA00022683"/>
    </source>
</evidence>
<reference evidence="9 10" key="1">
    <citation type="journal article" date="2003" name="Microbiology">
        <title>The complete genome sequence of the avian pathogen Mycoplasma gallisepticum strain R(low).</title>
        <authorList>
            <person name="Papazisi L."/>
            <person name="Gorton T.S."/>
            <person name="Kutish G."/>
            <person name="Markham P.F."/>
            <person name="Browning G.F."/>
            <person name="Nguyen D.K."/>
            <person name="Swartzell S."/>
            <person name="Madan A."/>
            <person name="Mahairas G."/>
            <person name="Geary S.J."/>
        </authorList>
    </citation>
    <scope>NUCLEOTIDE SEQUENCE [LARGE SCALE GENOMIC DNA]</scope>
    <source>
        <strain evidence="10">R(low / passage 15 / clone 2)</strain>
    </source>
</reference>
<dbReference type="RefSeq" id="WP_011113609.1">
    <property type="nucleotide sequence ID" value="NC_004829.2"/>
</dbReference>
<evidence type="ECO:0000256" key="4">
    <source>
        <dbReference type="ARBA" id="ARBA00022597"/>
    </source>
</evidence>
<evidence type="ECO:0000256" key="1">
    <source>
        <dbReference type="ARBA" id="ARBA00002434"/>
    </source>
</evidence>
<dbReference type="EMBL" id="AE015450">
    <property type="protein sequence ID" value="AAP56713.2"/>
    <property type="molecule type" value="Genomic_DNA"/>
</dbReference>
<keyword evidence="10" id="KW-1185">Reference proteome</keyword>
<dbReference type="InterPro" id="IPR003501">
    <property type="entry name" value="PTS_EIIB_2/3"/>
</dbReference>
<dbReference type="Proteomes" id="UP000001418">
    <property type="component" value="Chromosome"/>
</dbReference>
<evidence type="ECO:0000256" key="5">
    <source>
        <dbReference type="ARBA" id="ARBA00022679"/>
    </source>
</evidence>
<evidence type="ECO:0000313" key="9">
    <source>
        <dbReference type="EMBL" id="AAP56713.2"/>
    </source>
</evidence>
<dbReference type="InterPro" id="IPR036095">
    <property type="entry name" value="PTS_EIIB-like_sf"/>
</dbReference>
<dbReference type="PROSITE" id="PS51099">
    <property type="entry name" value="PTS_EIIB_TYPE_2"/>
    <property type="match status" value="1"/>
</dbReference>
<dbReference type="PANTHER" id="PTHR30181">
    <property type="entry name" value="MANNITOL PERMEASE IIC COMPONENT"/>
    <property type="match status" value="1"/>
</dbReference>
<keyword evidence="2" id="KW-0813">Transport</keyword>
<dbReference type="GO" id="GO:0016301">
    <property type="term" value="F:kinase activity"/>
    <property type="evidence" value="ECO:0007669"/>
    <property type="project" value="UniProtKB-KW"/>
</dbReference>
<dbReference type="InterPro" id="IPR013011">
    <property type="entry name" value="PTS_EIIB_2"/>
</dbReference>
<keyword evidence="7" id="KW-0418">Kinase</keyword>
<sequence>MHQIDLLKFKIKRTKHSDAKRVKVPIEENEIKAVDYLQKQMEFYKRTIKFVDSIKQKDLDKSMVEQLKTQLATQISAIRSTDPTDRKIREDNLTAETDEKIIRLTKVEVDGKWINKPYYKDQIDFVPITSTKETLESINLKDDLSSTSTNNELRTYVAKAKKVMFACEAGMGSSAMGAGMIKKMINNLGVKGVEVANWAIKDLPNDIDIIVTQKTFVDYVSKKYKNNYVYGVNQYLKKDEYKELIDTFKQERLS</sequence>
<name>Q7NBB6_MYCGA</name>
<dbReference type="OrthoDB" id="9814222at2"/>
<evidence type="ECO:0000256" key="7">
    <source>
        <dbReference type="ARBA" id="ARBA00022777"/>
    </source>
</evidence>
<feature type="domain" description="PTS EIIB type-2" evidence="8">
    <location>
        <begin position="161"/>
        <end position="253"/>
    </location>
</feature>
<proteinExistence type="predicted"/>
<dbReference type="InterPro" id="IPR029503">
    <property type="entry name" value="PTS_EIIB_mannitol"/>
</dbReference>